<dbReference type="HOGENOM" id="CLU_749659_0_0_0"/>
<dbReference type="KEGG" id="dsw:QR90_07025"/>
<dbReference type="RefSeq" id="WP_039683385.1">
    <property type="nucleotide sequence ID" value="NZ_CP010028.1"/>
</dbReference>
<feature type="domain" description="DUF58" evidence="1">
    <location>
        <begin position="171"/>
        <end position="274"/>
    </location>
</feature>
<dbReference type="PANTHER" id="PTHR34351">
    <property type="entry name" value="SLR1927 PROTEIN-RELATED"/>
    <property type="match status" value="1"/>
</dbReference>
<protein>
    <recommendedName>
        <fullName evidence="1">DUF58 domain-containing protein</fullName>
    </recommendedName>
</protein>
<dbReference type="EMBL" id="CP010028">
    <property type="protein sequence ID" value="AIZ44917.1"/>
    <property type="molecule type" value="Genomic_DNA"/>
</dbReference>
<proteinExistence type="predicted"/>
<name>A0A0A7KFG9_9DEIO</name>
<sequence length="373" mass="39854">MSLLSAALLWLAVLGGLAALLWWAYRRPPQVTLTREVPPNGFQGTRLPLTVRLELRSRLPVRYLIEDPTPRTVVADSAVRRSGELLGEAELDIRATLTLNSRGVYDWPGATLHWADPLGLFWRSVPIAAAQRLAVFPSPHGLRLPDLLRPLLSEGGLSRQLGLDDPISLRSVREYASGDPPGRIHWRSSARTGTLSVREPERTAASSVTVYLDVSSGGDVFTESAVRLAASLVHEALALELPVSVATNGGATPTGRHAEALHAALLRLAQLQPDPAPPTIPPTRTGGNLIILSASPAPALIAGAMRARATASRVAIVAMPEGFYLEPGETPRRQWVAAPDSVRNLERQAGVLAGAGILVFVLRGNQSVLRLGG</sequence>
<dbReference type="PANTHER" id="PTHR34351:SF1">
    <property type="entry name" value="SLR1927 PROTEIN"/>
    <property type="match status" value="1"/>
</dbReference>
<dbReference type="AlphaFoldDB" id="A0A0A7KFG9"/>
<dbReference type="Proteomes" id="UP000030634">
    <property type="component" value="Chromosome"/>
</dbReference>
<organism evidence="2 3">
    <name type="scientific">Deinococcus radiopugnans</name>
    <dbReference type="NCBI Taxonomy" id="57497"/>
    <lineage>
        <taxon>Bacteria</taxon>
        <taxon>Thermotogati</taxon>
        <taxon>Deinococcota</taxon>
        <taxon>Deinococci</taxon>
        <taxon>Deinococcales</taxon>
        <taxon>Deinococcaceae</taxon>
        <taxon>Deinococcus</taxon>
    </lineage>
</organism>
<accession>A0A0A7KFG9</accession>
<evidence type="ECO:0000313" key="2">
    <source>
        <dbReference type="EMBL" id="AIZ44917.1"/>
    </source>
</evidence>
<reference evidence="3" key="1">
    <citation type="submission" date="2014-11" db="EMBL/GenBank/DDBJ databases">
        <title>Hymenobacter sp. DG25B genome submission.</title>
        <authorList>
            <person name="Jung H.-Y."/>
            <person name="Kim M.K."/>
            <person name="Srinivasan S."/>
            <person name="Lim S."/>
        </authorList>
    </citation>
    <scope>NUCLEOTIDE SEQUENCE [LARGE SCALE GENOMIC DNA]</scope>
    <source>
        <strain evidence="3">DY59</strain>
    </source>
</reference>
<evidence type="ECO:0000259" key="1">
    <source>
        <dbReference type="Pfam" id="PF01882"/>
    </source>
</evidence>
<dbReference type="InterPro" id="IPR002881">
    <property type="entry name" value="DUF58"/>
</dbReference>
<gene>
    <name evidence="2" type="ORF">QR90_07025</name>
</gene>
<evidence type="ECO:0000313" key="3">
    <source>
        <dbReference type="Proteomes" id="UP000030634"/>
    </source>
</evidence>
<dbReference type="STRING" id="1182571.QR90_07025"/>
<dbReference type="Pfam" id="PF01882">
    <property type="entry name" value="DUF58"/>
    <property type="match status" value="1"/>
</dbReference>